<dbReference type="PANTHER" id="PTHR10357:SF210">
    <property type="entry name" value="MALTODEXTRIN GLUCOSIDASE"/>
    <property type="match status" value="1"/>
</dbReference>
<evidence type="ECO:0000313" key="5">
    <source>
        <dbReference type="EMBL" id="HIS47030.1"/>
    </source>
</evidence>
<dbReference type="InterPro" id="IPR017853">
    <property type="entry name" value="GH"/>
</dbReference>
<dbReference type="EMBL" id="DVIT01000022">
    <property type="protein sequence ID" value="HIS47030.1"/>
    <property type="molecule type" value="Genomic_DNA"/>
</dbReference>
<dbReference type="Proteomes" id="UP000823927">
    <property type="component" value="Unassembled WGS sequence"/>
</dbReference>
<accession>A0A9D1F3N6</accession>
<organism evidence="5 6">
    <name type="scientific">Candidatus Scybalocola faecigallinarum</name>
    <dbReference type="NCBI Taxonomy" id="2840941"/>
    <lineage>
        <taxon>Bacteria</taxon>
        <taxon>Bacillati</taxon>
        <taxon>Bacillota</taxon>
        <taxon>Clostridia</taxon>
        <taxon>Lachnospirales</taxon>
        <taxon>Lachnospiraceae</taxon>
        <taxon>Lachnospiraceae incertae sedis</taxon>
        <taxon>Candidatus Scybalocola (ex Gilroy et al. 2021)</taxon>
    </lineage>
</organism>
<dbReference type="Gene3D" id="3.20.20.80">
    <property type="entry name" value="Glycosidases"/>
    <property type="match status" value="1"/>
</dbReference>
<keyword evidence="2" id="KW-0378">Hydrolase</keyword>
<feature type="domain" description="Glycosyl hydrolase family 13 catalytic" evidence="4">
    <location>
        <begin position="27"/>
        <end position="361"/>
    </location>
</feature>
<evidence type="ECO:0000256" key="3">
    <source>
        <dbReference type="ARBA" id="ARBA00023295"/>
    </source>
</evidence>
<reference evidence="5" key="2">
    <citation type="journal article" date="2021" name="PeerJ">
        <title>Extensive microbial diversity within the chicken gut microbiome revealed by metagenomics and culture.</title>
        <authorList>
            <person name="Gilroy R."/>
            <person name="Ravi A."/>
            <person name="Getino M."/>
            <person name="Pursley I."/>
            <person name="Horton D.L."/>
            <person name="Alikhan N.F."/>
            <person name="Baker D."/>
            <person name="Gharbi K."/>
            <person name="Hall N."/>
            <person name="Watson M."/>
            <person name="Adriaenssens E.M."/>
            <person name="Foster-Nyarko E."/>
            <person name="Jarju S."/>
            <person name="Secka A."/>
            <person name="Antonio M."/>
            <person name="Oren A."/>
            <person name="Chaudhuri R.R."/>
            <person name="La Ragione R."/>
            <person name="Hildebrand F."/>
            <person name="Pallen M.J."/>
        </authorList>
    </citation>
    <scope>NUCLEOTIDE SEQUENCE</scope>
    <source>
        <strain evidence="5">CHK178-757</strain>
    </source>
</reference>
<comment type="caution">
    <text evidence="5">The sequence shown here is derived from an EMBL/GenBank/DDBJ whole genome shotgun (WGS) entry which is preliminary data.</text>
</comment>
<evidence type="ECO:0000259" key="4">
    <source>
        <dbReference type="SMART" id="SM00642"/>
    </source>
</evidence>
<dbReference type="InterPro" id="IPR006047">
    <property type="entry name" value="GH13_cat_dom"/>
</dbReference>
<dbReference type="SUPFAM" id="SSF51011">
    <property type="entry name" value="Glycosyl hydrolase domain"/>
    <property type="match status" value="1"/>
</dbReference>
<keyword evidence="3" id="KW-0326">Glycosidase</keyword>
<dbReference type="Pfam" id="PF00128">
    <property type="entry name" value="Alpha-amylase"/>
    <property type="match status" value="1"/>
</dbReference>
<gene>
    <name evidence="5" type="ORF">IAB46_05630</name>
</gene>
<evidence type="ECO:0000313" key="6">
    <source>
        <dbReference type="Proteomes" id="UP000823927"/>
    </source>
</evidence>
<dbReference type="PANTHER" id="PTHR10357">
    <property type="entry name" value="ALPHA-AMYLASE FAMILY MEMBER"/>
    <property type="match status" value="1"/>
</dbReference>
<dbReference type="AlphaFoldDB" id="A0A9D1F3N6"/>
<sequence>MAAWYDSAVFYHIYPLGLCGCPKENDYTGGGKGFEQLDLWVDHMKELGCNAVYIGPLFESATHGYDTTDYKKVDGRLGTNEDFVQWVKKCHEAGIRVVVDGVFNHTGRDFAAFKNLMEDRENSWGKDWYCWVNFGGHSPLGDTFSYESWHGFPQLPKLNMGNPAVKEYLLDVVRFWVDTFDIDGIRLDCADVLDFDFMRRLRSLANEIKPEFWLMGEVIHGDYGRWANSETLHSVTNYELHKGIYSAHNSHNYFEMAHSIRRLYDKNYGICKDARLYNFVDNHDVDRIYDKLENKKNLFPVYAFLFTTIGIPSIYYGSEWGIEGHKENGSDDGLRPAIDLRTFKAPDPQLEAFITKLAHIHARCPELSFGEQVELLLTNRQYAYARVYEGKACITILNNDEQEAQLNLRLPFAGTSCRDLITGDAVDMENGSIFRTIGGNSAAVLRLE</sequence>
<name>A0A9D1F3N6_9FIRM</name>
<dbReference type="GO" id="GO:0005975">
    <property type="term" value="P:carbohydrate metabolic process"/>
    <property type="evidence" value="ECO:0007669"/>
    <property type="project" value="InterPro"/>
</dbReference>
<evidence type="ECO:0000256" key="2">
    <source>
        <dbReference type="ARBA" id="ARBA00022801"/>
    </source>
</evidence>
<dbReference type="CDD" id="cd11353">
    <property type="entry name" value="AmyAc_euk_bac_CMD_like"/>
    <property type="match status" value="1"/>
</dbReference>
<dbReference type="SMART" id="SM00642">
    <property type="entry name" value="Aamy"/>
    <property type="match status" value="1"/>
</dbReference>
<dbReference type="GO" id="GO:0016798">
    <property type="term" value="F:hydrolase activity, acting on glycosyl bonds"/>
    <property type="evidence" value="ECO:0007669"/>
    <property type="project" value="UniProtKB-KW"/>
</dbReference>
<dbReference type="Gene3D" id="2.60.40.1180">
    <property type="entry name" value="Golgi alpha-mannosidase II"/>
    <property type="match status" value="1"/>
</dbReference>
<evidence type="ECO:0000256" key="1">
    <source>
        <dbReference type="ARBA" id="ARBA00008061"/>
    </source>
</evidence>
<comment type="similarity">
    <text evidence="1">Belongs to the glycosyl hydrolase 13 family.</text>
</comment>
<dbReference type="Pfam" id="PF16657">
    <property type="entry name" value="Malt_amylase_C"/>
    <property type="match status" value="1"/>
</dbReference>
<reference evidence="5" key="1">
    <citation type="submission" date="2020-10" db="EMBL/GenBank/DDBJ databases">
        <authorList>
            <person name="Gilroy R."/>
        </authorList>
    </citation>
    <scope>NUCLEOTIDE SEQUENCE</scope>
    <source>
        <strain evidence="5">CHK178-757</strain>
    </source>
</reference>
<protein>
    <submittedName>
        <fullName evidence="5">Alpha-glucosidase C-terminal domain-containing protein</fullName>
    </submittedName>
</protein>
<dbReference type="SUPFAM" id="SSF51445">
    <property type="entry name" value="(Trans)glycosidases"/>
    <property type="match status" value="1"/>
</dbReference>
<dbReference type="InterPro" id="IPR013780">
    <property type="entry name" value="Glyco_hydro_b"/>
</dbReference>
<proteinExistence type="inferred from homology"/>
<dbReference type="InterPro" id="IPR032091">
    <property type="entry name" value="Malt_amylase-like_C"/>
</dbReference>